<evidence type="ECO:0000313" key="10">
    <source>
        <dbReference type="EMBL" id="SPP79248.1"/>
    </source>
</evidence>
<dbReference type="PROSITE" id="PS00217">
    <property type="entry name" value="SUGAR_TRANSPORT_2"/>
    <property type="match status" value="1"/>
</dbReference>
<protein>
    <submittedName>
        <fullName evidence="10">Blast:Facilitated trehalose transporter Tret1</fullName>
    </submittedName>
</protein>
<organism evidence="10 11">
    <name type="scientific">Drosophila guanche</name>
    <name type="common">Fruit fly</name>
    <dbReference type="NCBI Taxonomy" id="7266"/>
    <lineage>
        <taxon>Eukaryota</taxon>
        <taxon>Metazoa</taxon>
        <taxon>Ecdysozoa</taxon>
        <taxon>Arthropoda</taxon>
        <taxon>Hexapoda</taxon>
        <taxon>Insecta</taxon>
        <taxon>Pterygota</taxon>
        <taxon>Neoptera</taxon>
        <taxon>Endopterygota</taxon>
        <taxon>Diptera</taxon>
        <taxon>Brachycera</taxon>
        <taxon>Muscomorpha</taxon>
        <taxon>Ephydroidea</taxon>
        <taxon>Drosophilidae</taxon>
        <taxon>Drosophila</taxon>
        <taxon>Sophophora</taxon>
    </lineage>
</organism>
<evidence type="ECO:0000256" key="3">
    <source>
        <dbReference type="ARBA" id="ARBA00022475"/>
    </source>
</evidence>
<dbReference type="PANTHER" id="PTHR48021">
    <property type="match status" value="1"/>
</dbReference>
<accession>A0A3B0K6X3</accession>
<keyword evidence="6 8" id="KW-1133">Transmembrane helix</keyword>
<keyword evidence="2" id="KW-0813">Transport</keyword>
<sequence length="466" mass="51835">MFSRLFARPNCLLSRRNRYQLLTTLIINLISVSHGIGIGWLSPTLRKLQSNSPIGFEVKSEFEISWVGSMLGVGSVTGNILIGTLLGRLGSKRCLLFLAIPHSCLWLLVYFAQSVEYLYVGRLLAGITGGGMYIVHPIFLSEISDANIRGTFSAMLMLSVNVGVLGGYIVGTHLAYHDIPWMVLVLPLFYFISVLLFIRESPMHLIRKGKYAAAERSFRYYKNIKDGDNIIEQHRSMEEFEQMKMALTKGDDRKDAVTLKDFFSRPALRAYGPALVLLIANQFSGLFTMVNYMSDIFSKSGSTMNPDTSTIIIGAVQILGSYVTTLLCDICGRKLLMLVSTAGVAVSLIAFGCFTHYAQSYDLSEWSWLPLALMSMDIFLGNIGLVGCFFVCLVEIFPLKIRAKAASMAIVVCSTFVFVMLNIFPICMRQWGISATMWSCGGVSAFGFIFFAYFLKETKGKSMLED</sequence>
<dbReference type="InterPro" id="IPR020846">
    <property type="entry name" value="MFS_dom"/>
</dbReference>
<dbReference type="PANTHER" id="PTHR48021:SF33">
    <property type="entry name" value="AT22075P-RELATED"/>
    <property type="match status" value="1"/>
</dbReference>
<feature type="transmembrane region" description="Helical" evidence="8">
    <location>
        <begin position="378"/>
        <end position="398"/>
    </location>
</feature>
<feature type="transmembrane region" description="Helical" evidence="8">
    <location>
        <begin position="179"/>
        <end position="198"/>
    </location>
</feature>
<feature type="domain" description="Major facilitator superfamily (MFS) profile" evidence="9">
    <location>
        <begin position="23"/>
        <end position="459"/>
    </location>
</feature>
<dbReference type="Proteomes" id="UP000268350">
    <property type="component" value="Unassembled WGS sequence"/>
</dbReference>
<evidence type="ECO:0000256" key="4">
    <source>
        <dbReference type="ARBA" id="ARBA00022597"/>
    </source>
</evidence>
<dbReference type="FunFam" id="1.20.1250.20:FF:000218">
    <property type="entry name" value="facilitated trehalose transporter Tret1"/>
    <property type="match status" value="1"/>
</dbReference>
<feature type="transmembrane region" description="Helical" evidence="8">
    <location>
        <begin position="119"/>
        <end position="140"/>
    </location>
</feature>
<proteinExistence type="predicted"/>
<evidence type="ECO:0000256" key="7">
    <source>
        <dbReference type="ARBA" id="ARBA00023136"/>
    </source>
</evidence>
<dbReference type="PROSITE" id="PS50850">
    <property type="entry name" value="MFS"/>
    <property type="match status" value="1"/>
</dbReference>
<dbReference type="Gene3D" id="1.20.1250.20">
    <property type="entry name" value="MFS general substrate transporter like domains"/>
    <property type="match status" value="1"/>
</dbReference>
<name>A0A3B0K6X3_DROGU</name>
<dbReference type="SUPFAM" id="SSF103473">
    <property type="entry name" value="MFS general substrate transporter"/>
    <property type="match status" value="1"/>
</dbReference>
<keyword evidence="7 8" id="KW-0472">Membrane</keyword>
<gene>
    <name evidence="10" type="ORF">DGUA_6G012066</name>
</gene>
<keyword evidence="11" id="KW-1185">Reference proteome</keyword>
<dbReference type="InterPro" id="IPR044775">
    <property type="entry name" value="MFS_ERD6/Tret1-like"/>
</dbReference>
<feature type="transmembrane region" description="Helical" evidence="8">
    <location>
        <begin position="94"/>
        <end position="113"/>
    </location>
</feature>
<dbReference type="InterPro" id="IPR050549">
    <property type="entry name" value="MFS_Trehalose_Transporter"/>
</dbReference>
<evidence type="ECO:0000256" key="8">
    <source>
        <dbReference type="SAM" id="Phobius"/>
    </source>
</evidence>
<feature type="transmembrane region" description="Helical" evidence="8">
    <location>
        <begin position="405"/>
        <end position="424"/>
    </location>
</feature>
<dbReference type="GO" id="GO:0051119">
    <property type="term" value="F:sugar transmembrane transporter activity"/>
    <property type="evidence" value="ECO:0007669"/>
    <property type="project" value="InterPro"/>
</dbReference>
<dbReference type="Pfam" id="PF00083">
    <property type="entry name" value="Sugar_tr"/>
    <property type="match status" value="1"/>
</dbReference>
<evidence type="ECO:0000313" key="11">
    <source>
        <dbReference type="Proteomes" id="UP000268350"/>
    </source>
</evidence>
<feature type="transmembrane region" description="Helical" evidence="8">
    <location>
        <begin position="62"/>
        <end position="82"/>
    </location>
</feature>
<feature type="transmembrane region" description="Helical" evidence="8">
    <location>
        <begin position="21"/>
        <end position="42"/>
    </location>
</feature>
<dbReference type="InterPro" id="IPR005829">
    <property type="entry name" value="Sugar_transporter_CS"/>
</dbReference>
<evidence type="ECO:0000256" key="2">
    <source>
        <dbReference type="ARBA" id="ARBA00022448"/>
    </source>
</evidence>
<keyword evidence="3" id="KW-1003">Cell membrane</keyword>
<dbReference type="InterPro" id="IPR036259">
    <property type="entry name" value="MFS_trans_sf"/>
</dbReference>
<evidence type="ECO:0000259" key="9">
    <source>
        <dbReference type="PROSITE" id="PS50850"/>
    </source>
</evidence>
<dbReference type="AlphaFoldDB" id="A0A3B0K6X3"/>
<keyword evidence="4" id="KW-0762">Sugar transport</keyword>
<dbReference type="GO" id="GO:0005886">
    <property type="term" value="C:plasma membrane"/>
    <property type="evidence" value="ECO:0007669"/>
    <property type="project" value="UniProtKB-SubCell"/>
</dbReference>
<feature type="transmembrane region" description="Helical" evidence="8">
    <location>
        <begin position="310"/>
        <end position="328"/>
    </location>
</feature>
<feature type="transmembrane region" description="Helical" evidence="8">
    <location>
        <begin position="270"/>
        <end position="290"/>
    </location>
</feature>
<dbReference type="EMBL" id="OUUW01000004">
    <property type="protein sequence ID" value="SPP79248.1"/>
    <property type="molecule type" value="Genomic_DNA"/>
</dbReference>
<evidence type="ECO:0000256" key="1">
    <source>
        <dbReference type="ARBA" id="ARBA00004651"/>
    </source>
</evidence>
<dbReference type="InterPro" id="IPR005828">
    <property type="entry name" value="MFS_sugar_transport-like"/>
</dbReference>
<dbReference type="OMA" id="QFFQQMT"/>
<feature type="transmembrane region" description="Helical" evidence="8">
    <location>
        <begin position="335"/>
        <end position="358"/>
    </location>
</feature>
<dbReference type="OrthoDB" id="8120565at2759"/>
<comment type="subcellular location">
    <subcellularLocation>
        <location evidence="1">Cell membrane</location>
        <topology evidence="1">Multi-pass membrane protein</topology>
    </subcellularLocation>
</comment>
<dbReference type="CDD" id="cd17358">
    <property type="entry name" value="MFS_GLUT6_8_Class3_like"/>
    <property type="match status" value="1"/>
</dbReference>
<evidence type="ECO:0000256" key="5">
    <source>
        <dbReference type="ARBA" id="ARBA00022692"/>
    </source>
</evidence>
<reference evidence="11" key="1">
    <citation type="submission" date="2018-01" db="EMBL/GenBank/DDBJ databases">
        <authorList>
            <person name="Alioto T."/>
            <person name="Alioto T."/>
        </authorList>
    </citation>
    <scope>NUCLEOTIDE SEQUENCE [LARGE SCALE GENOMIC DNA]</scope>
</reference>
<keyword evidence="5 8" id="KW-0812">Transmembrane</keyword>
<feature type="transmembrane region" description="Helical" evidence="8">
    <location>
        <begin position="436"/>
        <end position="455"/>
    </location>
</feature>
<feature type="transmembrane region" description="Helical" evidence="8">
    <location>
        <begin position="152"/>
        <end position="173"/>
    </location>
</feature>
<evidence type="ECO:0000256" key="6">
    <source>
        <dbReference type="ARBA" id="ARBA00022989"/>
    </source>
</evidence>